<keyword evidence="4" id="KW-0067">ATP-binding</keyword>
<sequence>LNLNRSSPEQLSRYIFELAKKYPIENVQQNTDQSVTFNTYFFGPQNEDSPFCKQLFQVTMTLTTDFPYKNPSIGVRPRTIYHPNICFKSGSVCVNALKTDWKPEYTLLDVLEIIMPSMLVQMNVDDPQDLQVAESYKNDFEKSLRKARDMLKIMGFKKDKVADIKCTDYFTQKLIANGWK</sequence>
<dbReference type="GO" id="GO:0016740">
    <property type="term" value="F:transferase activity"/>
    <property type="evidence" value="ECO:0007669"/>
    <property type="project" value="UniProtKB-KW"/>
</dbReference>
<organism evidence="6">
    <name type="scientific">Trepomonas sp. PC1</name>
    <dbReference type="NCBI Taxonomy" id="1076344"/>
    <lineage>
        <taxon>Eukaryota</taxon>
        <taxon>Metamonada</taxon>
        <taxon>Diplomonadida</taxon>
        <taxon>Hexamitidae</taxon>
        <taxon>Hexamitinae</taxon>
        <taxon>Trepomonas</taxon>
    </lineage>
</organism>
<evidence type="ECO:0000313" key="6">
    <source>
        <dbReference type="EMBL" id="JAP91957.1"/>
    </source>
</evidence>
<evidence type="ECO:0000256" key="3">
    <source>
        <dbReference type="PROSITE-ProRule" id="PRU10133"/>
    </source>
</evidence>
<keyword evidence="1" id="KW-0808">Transferase</keyword>
<comment type="similarity">
    <text evidence="4">Belongs to the ubiquitin-conjugating enzyme family.</text>
</comment>
<accession>A0A146K5N7</accession>
<name>A0A146K5N7_9EUKA</name>
<protein>
    <submittedName>
        <fullName evidence="6">Ubiquitin-conjugating enzyme E2</fullName>
    </submittedName>
</protein>
<feature type="active site" description="Glycyl thioester intermediate" evidence="3">
    <location>
        <position position="93"/>
    </location>
</feature>
<dbReference type="SMART" id="SM00212">
    <property type="entry name" value="UBCc"/>
    <property type="match status" value="1"/>
</dbReference>
<dbReference type="PANTHER" id="PTHR24068">
    <property type="entry name" value="UBIQUITIN-CONJUGATING ENZYME E2"/>
    <property type="match status" value="1"/>
</dbReference>
<dbReference type="InterPro" id="IPR023313">
    <property type="entry name" value="UBQ-conjugating_AS"/>
</dbReference>
<dbReference type="Pfam" id="PF00179">
    <property type="entry name" value="UQ_con"/>
    <property type="match status" value="1"/>
</dbReference>
<reference evidence="6" key="1">
    <citation type="submission" date="2015-07" db="EMBL/GenBank/DDBJ databases">
        <title>Adaptation to a free-living lifestyle via gene acquisitions in the diplomonad Trepomonas sp. PC1.</title>
        <authorList>
            <person name="Xu F."/>
            <person name="Jerlstrom-Hultqvist J."/>
            <person name="Kolisko M."/>
            <person name="Simpson A.G.B."/>
            <person name="Roger A.J."/>
            <person name="Svard S.G."/>
            <person name="Andersson J.O."/>
        </authorList>
    </citation>
    <scope>NUCLEOTIDE SEQUENCE</scope>
    <source>
        <strain evidence="6">PC1</strain>
    </source>
</reference>
<evidence type="ECO:0000259" key="5">
    <source>
        <dbReference type="PROSITE" id="PS50127"/>
    </source>
</evidence>
<keyword evidence="4" id="KW-0547">Nucleotide-binding</keyword>
<dbReference type="SUPFAM" id="SSF54495">
    <property type="entry name" value="UBC-like"/>
    <property type="match status" value="1"/>
</dbReference>
<dbReference type="AlphaFoldDB" id="A0A146K5N7"/>
<feature type="non-terminal residue" evidence="6">
    <location>
        <position position="1"/>
    </location>
</feature>
<dbReference type="InterPro" id="IPR016135">
    <property type="entry name" value="UBQ-conjugating_enzyme/RWD"/>
</dbReference>
<evidence type="ECO:0000256" key="2">
    <source>
        <dbReference type="ARBA" id="ARBA00022786"/>
    </source>
</evidence>
<keyword evidence="2 4" id="KW-0833">Ubl conjugation pathway</keyword>
<dbReference type="PROSITE" id="PS50127">
    <property type="entry name" value="UBC_2"/>
    <property type="match status" value="1"/>
</dbReference>
<dbReference type="InterPro" id="IPR000608">
    <property type="entry name" value="UBC"/>
</dbReference>
<evidence type="ECO:0000256" key="1">
    <source>
        <dbReference type="ARBA" id="ARBA00022679"/>
    </source>
</evidence>
<dbReference type="EMBL" id="GDID01004649">
    <property type="protein sequence ID" value="JAP91957.1"/>
    <property type="molecule type" value="Transcribed_RNA"/>
</dbReference>
<evidence type="ECO:0000256" key="4">
    <source>
        <dbReference type="RuleBase" id="RU362109"/>
    </source>
</evidence>
<dbReference type="GO" id="GO:0005524">
    <property type="term" value="F:ATP binding"/>
    <property type="evidence" value="ECO:0007669"/>
    <property type="project" value="UniProtKB-UniRule"/>
</dbReference>
<dbReference type="Gene3D" id="3.10.110.10">
    <property type="entry name" value="Ubiquitin Conjugating Enzyme"/>
    <property type="match status" value="1"/>
</dbReference>
<dbReference type="PROSITE" id="PS00183">
    <property type="entry name" value="UBC_1"/>
    <property type="match status" value="1"/>
</dbReference>
<feature type="domain" description="UBC core" evidence="5">
    <location>
        <begin position="1"/>
        <end position="156"/>
    </location>
</feature>
<gene>
    <name evidence="6" type="ORF">TPC1_16257</name>
</gene>
<proteinExistence type="inferred from homology"/>